<dbReference type="EMBL" id="JANAVB010016817">
    <property type="protein sequence ID" value="KAJ6831256.1"/>
    <property type="molecule type" value="Genomic_DNA"/>
</dbReference>
<dbReference type="AlphaFoldDB" id="A0AAX6GR87"/>
<dbReference type="PANTHER" id="PTHR21477:SF12">
    <property type="entry name" value="PROTEIN PHLOEM PROTEIN 2-LIKE A10"/>
    <property type="match status" value="1"/>
</dbReference>
<dbReference type="InterPro" id="IPR019141">
    <property type="entry name" value="DUF2045"/>
</dbReference>
<sequence>MSLDLLRRRRKWLFLFATAGVSGYAAYRIHRSPPVTEARKKLSSILKTLTLVSDAASSSAEAVSLLSSDLNRFLRSDSDEVPNSLKQLSKLARSDEMSASVSRVSETLAAGVSRGIASGSGTGSGFSDKLLDKLLSPSGSGFVSAVVGSFARNLVVAFYSTDSDEESSPPWWIRLVSDDRTRDFADDCIRSFVSTAVAVYLDKTMEVNTYDEFFTGLTNPRHESRVKDFMVSVCNGAVETLVRTSHQVLTAPDQEDKTRMDSSSSDERIKEIGRWVNQVSSTLAVPSNRRLVLDVTGRVTFETVKSFLEFVMRKSHDGVVRGAGVAREEVVGRGLEVVRYVSARSMLIATICFALCMHVMSRMRVLIPA</sequence>
<reference evidence="2" key="2">
    <citation type="submission" date="2023-04" db="EMBL/GenBank/DDBJ databases">
        <authorList>
            <person name="Bruccoleri R.E."/>
            <person name="Oakeley E.J."/>
            <person name="Faust A.-M."/>
            <person name="Dessus-Babus S."/>
            <person name="Altorfer M."/>
            <person name="Burckhardt D."/>
            <person name="Oertli M."/>
            <person name="Naumann U."/>
            <person name="Petersen F."/>
            <person name="Wong J."/>
        </authorList>
    </citation>
    <scope>NUCLEOTIDE SEQUENCE</scope>
    <source>
        <strain evidence="2">GSM-AAB239-AS_SAM_17_03QT</strain>
        <tissue evidence="2">Leaf</tissue>
    </source>
</reference>
<comment type="caution">
    <text evidence="2">The sequence shown here is derived from an EMBL/GenBank/DDBJ whole genome shotgun (WGS) entry which is preliminary data.</text>
</comment>
<evidence type="ECO:0000313" key="2">
    <source>
        <dbReference type="EMBL" id="KAJ6831256.1"/>
    </source>
</evidence>
<name>A0AAX6GR87_IRIPA</name>
<proteinExistence type="predicted"/>
<reference evidence="2" key="1">
    <citation type="journal article" date="2023" name="GigaByte">
        <title>Genome assembly of the bearded iris, Iris pallida Lam.</title>
        <authorList>
            <person name="Bruccoleri R.E."/>
            <person name="Oakeley E.J."/>
            <person name="Faust A.M.E."/>
            <person name="Altorfer M."/>
            <person name="Dessus-Babus S."/>
            <person name="Burckhardt D."/>
            <person name="Oertli M."/>
            <person name="Naumann U."/>
            <person name="Petersen F."/>
            <person name="Wong J."/>
        </authorList>
    </citation>
    <scope>NUCLEOTIDE SEQUENCE</scope>
    <source>
        <strain evidence="2">GSM-AAB239-AS_SAM_17_03QT</strain>
    </source>
</reference>
<evidence type="ECO:0000313" key="3">
    <source>
        <dbReference type="Proteomes" id="UP001140949"/>
    </source>
</evidence>
<gene>
    <name evidence="2" type="ORF">M6B38_349955</name>
    <name evidence="1" type="ORF">M6B38_368070</name>
</gene>
<organism evidence="2 3">
    <name type="scientific">Iris pallida</name>
    <name type="common">Sweet iris</name>
    <dbReference type="NCBI Taxonomy" id="29817"/>
    <lineage>
        <taxon>Eukaryota</taxon>
        <taxon>Viridiplantae</taxon>
        <taxon>Streptophyta</taxon>
        <taxon>Embryophyta</taxon>
        <taxon>Tracheophyta</taxon>
        <taxon>Spermatophyta</taxon>
        <taxon>Magnoliopsida</taxon>
        <taxon>Liliopsida</taxon>
        <taxon>Asparagales</taxon>
        <taxon>Iridaceae</taxon>
        <taxon>Iridoideae</taxon>
        <taxon>Irideae</taxon>
        <taxon>Iris</taxon>
    </lineage>
</organism>
<dbReference type="PANTHER" id="PTHR21477">
    <property type="entry name" value="ZGC:172139"/>
    <property type="match status" value="1"/>
</dbReference>
<accession>A0AAX6GR87</accession>
<protein>
    <submittedName>
        <fullName evidence="2">Protein PHLOEM PROTEIN 2-LIKE A10</fullName>
    </submittedName>
</protein>
<dbReference type="EMBL" id="JANAVB010020400">
    <property type="protein sequence ID" value="KAJ6827187.1"/>
    <property type="molecule type" value="Genomic_DNA"/>
</dbReference>
<keyword evidence="3" id="KW-1185">Reference proteome</keyword>
<evidence type="ECO:0000313" key="1">
    <source>
        <dbReference type="EMBL" id="KAJ6827187.1"/>
    </source>
</evidence>
<dbReference type="Proteomes" id="UP001140949">
    <property type="component" value="Unassembled WGS sequence"/>
</dbReference>